<dbReference type="EMBL" id="UOYP01000016">
    <property type="protein sequence ID" value="VAY86600.1"/>
    <property type="molecule type" value="Genomic_DNA"/>
</dbReference>
<evidence type="ECO:0000313" key="3">
    <source>
        <dbReference type="EMBL" id="VAY86600.1"/>
    </source>
</evidence>
<organism evidence="3">
    <name type="scientific">mine drainage metagenome</name>
    <dbReference type="NCBI Taxonomy" id="410659"/>
    <lineage>
        <taxon>unclassified sequences</taxon>
        <taxon>metagenomes</taxon>
        <taxon>ecological metagenomes</taxon>
    </lineage>
</organism>
<keyword evidence="2" id="KW-0812">Transmembrane</keyword>
<dbReference type="Pfam" id="PF20332">
    <property type="entry name" value="DUF6627"/>
    <property type="match status" value="1"/>
</dbReference>
<keyword evidence="2" id="KW-1133">Transmembrane helix</keyword>
<accession>A0A3P3ZLW8</accession>
<evidence type="ECO:0000256" key="1">
    <source>
        <dbReference type="SAM" id="MobiDB-lite"/>
    </source>
</evidence>
<proteinExistence type="predicted"/>
<dbReference type="InterPro" id="IPR046735">
    <property type="entry name" value="PA2779-like"/>
</dbReference>
<feature type="compositionally biased region" description="Polar residues" evidence="1">
    <location>
        <begin position="33"/>
        <end position="44"/>
    </location>
</feature>
<feature type="region of interest" description="Disordered" evidence="1">
    <location>
        <begin position="33"/>
        <end position="52"/>
    </location>
</feature>
<reference evidence="3" key="1">
    <citation type="submission" date="2018-10" db="EMBL/GenBank/DDBJ databases">
        <authorList>
            <person name="Plewniak F."/>
        </authorList>
    </citation>
    <scope>NUCLEOTIDE SEQUENCE</scope>
</reference>
<dbReference type="NCBIfam" id="NF033919">
    <property type="entry name" value="PA2779_fam"/>
    <property type="match status" value="1"/>
</dbReference>
<dbReference type="AlphaFoldDB" id="A0A3P3ZLW8"/>
<protein>
    <recommendedName>
        <fullName evidence="4">PA2779 family protein</fullName>
    </recommendedName>
</protein>
<sequence>MKPWIRTVIVNVCSLTLLGGSLVAHAELIPSTQLNPAPSPSATPDANRPLTPDEDRQAVQHFVDRAEVQKKIQELGLGSIITAQRLSLLSDSEARNLANKIREMPAGGSFSSLTTTDIIIILLVAILLVLIV</sequence>
<evidence type="ECO:0008006" key="4">
    <source>
        <dbReference type="Google" id="ProtNLM"/>
    </source>
</evidence>
<gene>
    <name evidence="3" type="ORF">CARN8_1120001</name>
</gene>
<name>A0A3P3ZLW8_9ZZZZ</name>
<keyword evidence="2" id="KW-0472">Membrane</keyword>
<feature type="transmembrane region" description="Helical" evidence="2">
    <location>
        <begin position="110"/>
        <end position="131"/>
    </location>
</feature>
<evidence type="ECO:0000256" key="2">
    <source>
        <dbReference type="SAM" id="Phobius"/>
    </source>
</evidence>